<keyword evidence="3" id="KW-1003">Cell membrane</keyword>
<feature type="transmembrane region" description="Helical" evidence="7">
    <location>
        <begin position="12"/>
        <end position="32"/>
    </location>
</feature>
<dbReference type="EMBL" id="NGKC01000001">
    <property type="protein sequence ID" value="RSU14494.1"/>
    <property type="molecule type" value="Genomic_DNA"/>
</dbReference>
<evidence type="ECO:0000256" key="1">
    <source>
        <dbReference type="ARBA" id="ARBA00004651"/>
    </source>
</evidence>
<keyword evidence="5 7" id="KW-1133">Transmembrane helix</keyword>
<feature type="transmembrane region" description="Helical" evidence="7">
    <location>
        <begin position="145"/>
        <end position="163"/>
    </location>
</feature>
<comment type="caution">
    <text evidence="9">The sequence shown here is derived from an EMBL/GenBank/DDBJ whole genome shotgun (WGS) entry which is preliminary data.</text>
</comment>
<comment type="subcellular location">
    <subcellularLocation>
        <location evidence="1 7">Cell membrane</location>
        <topology evidence="1 7">Multi-pass membrane protein</topology>
    </subcellularLocation>
</comment>
<keyword evidence="2 7" id="KW-0813">Transport</keyword>
<evidence type="ECO:0000256" key="3">
    <source>
        <dbReference type="ARBA" id="ARBA00022475"/>
    </source>
</evidence>
<keyword evidence="10" id="KW-1185">Reference proteome</keyword>
<dbReference type="InterPro" id="IPR035906">
    <property type="entry name" value="MetI-like_sf"/>
</dbReference>
<accession>A0A430B2D8</accession>
<feature type="transmembrane region" description="Helical" evidence="7">
    <location>
        <begin position="80"/>
        <end position="100"/>
    </location>
</feature>
<dbReference type="Proteomes" id="UP000286773">
    <property type="component" value="Unassembled WGS sequence"/>
</dbReference>
<dbReference type="OrthoDB" id="9810086at2"/>
<dbReference type="GO" id="GO:0005886">
    <property type="term" value="C:plasma membrane"/>
    <property type="evidence" value="ECO:0007669"/>
    <property type="project" value="UniProtKB-SubCell"/>
</dbReference>
<name>A0A430B2D8_9ENTE</name>
<keyword evidence="4 7" id="KW-0812">Transmembrane</keyword>
<evidence type="ECO:0000259" key="8">
    <source>
        <dbReference type="PROSITE" id="PS50928"/>
    </source>
</evidence>
<dbReference type="PROSITE" id="PS50928">
    <property type="entry name" value="ABC_TM1"/>
    <property type="match status" value="1"/>
</dbReference>
<reference evidence="9 10" key="1">
    <citation type="submission" date="2017-05" db="EMBL/GenBank/DDBJ databases">
        <title>Vagococcus spp. assemblies.</title>
        <authorList>
            <person name="Gulvik C.A."/>
        </authorList>
    </citation>
    <scope>NUCLEOTIDE SEQUENCE [LARGE SCALE GENOMIC DNA]</scope>
    <source>
        <strain evidence="9 10">LMG 24798</strain>
    </source>
</reference>
<evidence type="ECO:0000256" key="7">
    <source>
        <dbReference type="RuleBase" id="RU363032"/>
    </source>
</evidence>
<dbReference type="Pfam" id="PF00528">
    <property type="entry name" value="BPD_transp_1"/>
    <property type="match status" value="1"/>
</dbReference>
<feature type="transmembrane region" description="Helical" evidence="7">
    <location>
        <begin position="184"/>
        <end position="206"/>
    </location>
</feature>
<dbReference type="SUPFAM" id="SSF161098">
    <property type="entry name" value="MetI-like"/>
    <property type="match status" value="1"/>
</dbReference>
<sequence>MKVRKKREFTLMDIIIAVFMLGVIIITLYPFLNVLATSLNDAADTAKGGLTIFPRKFTLVNYKEIFSGNSQLLRAFSNSVLRTVIGTLAGVFSCCVYAYVISRRDFMFRKQATTLLILTMYVSGGLIPTYLVIRGLGLINNFAVYILPMLLSAYNVIVIRSFIEGLPDALEESAKIDGANDLTIFIKIILPLCKPVIATIALFIAVGQWNSWFDTYLYAKTNNNLTTLQYELMKILDNASAQVSSGGQSATSSMELMNKAQTTPESIKMAITIIATVPIVVVYPFLQKHFVSGLTLGAVKN</sequence>
<evidence type="ECO:0000313" key="9">
    <source>
        <dbReference type="EMBL" id="RSU14494.1"/>
    </source>
</evidence>
<dbReference type="AlphaFoldDB" id="A0A430B2D8"/>
<protein>
    <submittedName>
        <fullName evidence="9">Sugar ABC transporter permease</fullName>
    </submittedName>
</protein>
<dbReference type="PANTHER" id="PTHR43744:SF9">
    <property type="entry name" value="POLYGALACTURONAN_RHAMNOGALACTURONAN TRANSPORT SYSTEM PERMEASE PROTEIN YTCP"/>
    <property type="match status" value="1"/>
</dbReference>
<dbReference type="InterPro" id="IPR000515">
    <property type="entry name" value="MetI-like"/>
</dbReference>
<feature type="domain" description="ABC transmembrane type-1" evidence="8">
    <location>
        <begin position="76"/>
        <end position="286"/>
    </location>
</feature>
<dbReference type="RefSeq" id="WP_126811247.1">
    <property type="nucleotide sequence ID" value="NZ_NGKC01000001.1"/>
</dbReference>
<dbReference type="PANTHER" id="PTHR43744">
    <property type="entry name" value="ABC TRANSPORTER PERMEASE PROTEIN MG189-RELATED-RELATED"/>
    <property type="match status" value="1"/>
</dbReference>
<dbReference type="CDD" id="cd06261">
    <property type="entry name" value="TM_PBP2"/>
    <property type="match status" value="1"/>
</dbReference>
<evidence type="ECO:0000256" key="5">
    <source>
        <dbReference type="ARBA" id="ARBA00022989"/>
    </source>
</evidence>
<organism evidence="9 10">
    <name type="scientific">Vagococcus acidifermentans</name>
    <dbReference type="NCBI Taxonomy" id="564710"/>
    <lineage>
        <taxon>Bacteria</taxon>
        <taxon>Bacillati</taxon>
        <taxon>Bacillota</taxon>
        <taxon>Bacilli</taxon>
        <taxon>Lactobacillales</taxon>
        <taxon>Enterococcaceae</taxon>
        <taxon>Vagococcus</taxon>
    </lineage>
</organism>
<dbReference type="GO" id="GO:0055085">
    <property type="term" value="P:transmembrane transport"/>
    <property type="evidence" value="ECO:0007669"/>
    <property type="project" value="InterPro"/>
</dbReference>
<keyword evidence="6 7" id="KW-0472">Membrane</keyword>
<evidence type="ECO:0000256" key="2">
    <source>
        <dbReference type="ARBA" id="ARBA00022448"/>
    </source>
</evidence>
<proteinExistence type="inferred from homology"/>
<feature type="transmembrane region" description="Helical" evidence="7">
    <location>
        <begin position="267"/>
        <end position="286"/>
    </location>
</feature>
<evidence type="ECO:0000313" key="10">
    <source>
        <dbReference type="Proteomes" id="UP000286773"/>
    </source>
</evidence>
<evidence type="ECO:0000256" key="6">
    <source>
        <dbReference type="ARBA" id="ARBA00023136"/>
    </source>
</evidence>
<comment type="similarity">
    <text evidence="7">Belongs to the binding-protein-dependent transport system permease family.</text>
</comment>
<feature type="transmembrane region" description="Helical" evidence="7">
    <location>
        <begin position="112"/>
        <end position="133"/>
    </location>
</feature>
<evidence type="ECO:0000256" key="4">
    <source>
        <dbReference type="ARBA" id="ARBA00022692"/>
    </source>
</evidence>
<gene>
    <name evidence="9" type="ORF">CBF27_00470</name>
</gene>
<dbReference type="Gene3D" id="1.10.3720.10">
    <property type="entry name" value="MetI-like"/>
    <property type="match status" value="1"/>
</dbReference>